<dbReference type="EMBL" id="LNZH02000213">
    <property type="protein sequence ID" value="OCB84864.1"/>
    <property type="molecule type" value="Genomic_DNA"/>
</dbReference>
<keyword evidence="7" id="KW-1185">Reference proteome</keyword>
<dbReference type="InterPro" id="IPR016169">
    <property type="entry name" value="FAD-bd_PCMH_sub2"/>
</dbReference>
<dbReference type="PROSITE" id="PS51387">
    <property type="entry name" value="FAD_PCMH"/>
    <property type="match status" value="1"/>
</dbReference>
<evidence type="ECO:0000256" key="3">
    <source>
        <dbReference type="ARBA" id="ARBA00022827"/>
    </source>
</evidence>
<evidence type="ECO:0000313" key="6">
    <source>
        <dbReference type="EMBL" id="OCB84864.1"/>
    </source>
</evidence>
<dbReference type="PANTHER" id="PTHR42973">
    <property type="entry name" value="BINDING OXIDOREDUCTASE, PUTATIVE (AFU_ORTHOLOGUE AFUA_1G17690)-RELATED"/>
    <property type="match status" value="1"/>
</dbReference>
<dbReference type="GO" id="GO:0071949">
    <property type="term" value="F:FAD binding"/>
    <property type="evidence" value="ECO:0007669"/>
    <property type="project" value="InterPro"/>
</dbReference>
<dbReference type="PANTHER" id="PTHR42973:SF13">
    <property type="entry name" value="FAD-BINDING PCMH-TYPE DOMAIN-CONTAINING PROTEIN"/>
    <property type="match status" value="1"/>
</dbReference>
<keyword evidence="3" id="KW-0274">FAD</keyword>
<keyword evidence="4" id="KW-0560">Oxidoreductase</keyword>
<dbReference type="Proteomes" id="UP000757232">
    <property type="component" value="Unassembled WGS sequence"/>
</dbReference>
<keyword evidence="2" id="KW-0285">Flavoprotein</keyword>
<dbReference type="Pfam" id="PF01565">
    <property type="entry name" value="FAD_binding_4"/>
    <property type="match status" value="1"/>
</dbReference>
<dbReference type="InterPro" id="IPR036318">
    <property type="entry name" value="FAD-bd_PCMH-like_sf"/>
</dbReference>
<evidence type="ECO:0000313" key="7">
    <source>
        <dbReference type="Proteomes" id="UP000757232"/>
    </source>
</evidence>
<dbReference type="InterPro" id="IPR006094">
    <property type="entry name" value="Oxid_FAD_bind_N"/>
</dbReference>
<comment type="caution">
    <text evidence="6">The sequence shown here is derived from an EMBL/GenBank/DDBJ whole genome shotgun (WGS) entry which is preliminary data.</text>
</comment>
<proteinExistence type="inferred from homology"/>
<evidence type="ECO:0000256" key="2">
    <source>
        <dbReference type="ARBA" id="ARBA00022630"/>
    </source>
</evidence>
<evidence type="ECO:0000256" key="4">
    <source>
        <dbReference type="ARBA" id="ARBA00023002"/>
    </source>
</evidence>
<name>A0A9Q5HS00_SANBA</name>
<dbReference type="AlphaFoldDB" id="A0A9Q5HS00"/>
<dbReference type="Gene3D" id="3.30.465.10">
    <property type="match status" value="1"/>
</dbReference>
<dbReference type="GO" id="GO:0016491">
    <property type="term" value="F:oxidoreductase activity"/>
    <property type="evidence" value="ECO:0007669"/>
    <property type="project" value="UniProtKB-KW"/>
</dbReference>
<dbReference type="InterPro" id="IPR016166">
    <property type="entry name" value="FAD-bd_PCMH"/>
</dbReference>
<dbReference type="SUPFAM" id="SSF56176">
    <property type="entry name" value="FAD-binding/transporter-associated domain-like"/>
    <property type="match status" value="1"/>
</dbReference>
<evidence type="ECO:0000259" key="5">
    <source>
        <dbReference type="PROSITE" id="PS51387"/>
    </source>
</evidence>
<reference evidence="6" key="1">
    <citation type="submission" date="2016-06" db="EMBL/GenBank/DDBJ databases">
        <title>Draft Genome sequence of the fungus Inonotus baumii.</title>
        <authorList>
            <person name="Zhu H."/>
            <person name="Lin W."/>
        </authorList>
    </citation>
    <scope>NUCLEOTIDE SEQUENCE</scope>
    <source>
        <strain evidence="6">821</strain>
    </source>
</reference>
<comment type="similarity">
    <text evidence="1">Belongs to the oxygen-dependent FAD-linked oxidoreductase family.</text>
</comment>
<dbReference type="OrthoDB" id="2151789at2759"/>
<gene>
    <name evidence="6" type="ORF">A7U60_g8085</name>
</gene>
<dbReference type="InterPro" id="IPR050416">
    <property type="entry name" value="FAD-linked_Oxidoreductase"/>
</dbReference>
<sequence length="540" mass="57559">MRFSLFVKRLSLLLKRGRKSVCSEMMKGVSCLSVLASFALASVALGLSTVPLPRVDPGAKACQLLKEAFPQLVAFPGSEQYEADIEHWDSTSTQDASCSVEPETADDVSRILKVVGRSDIMSPFAVKGGGHAFNVGHSSTSGVQISMAKFSDVEIDAEKGTVTIGTGLTWDQVYSQLEPLGVMVVGGRVIGVGVAGLSLGGGYSWKTDQFGLTIDTIVSHNVVLPSGQQVHASNATNPDLFFGLRGGLNNFGIVTNITFEAHPQTLVFGGLITYALNVTDGVNEAISNFEANNADPNAQILVEFTSTAGQFTSGVIIFYDRPTPPPGLFDAFLSIPPLTSDVKTRTFVYFINTSGNITLAPNFGYCTITNTSSDVHHVVPLLSHPVALLRTIVQEIISTEAELTKANNGKTVSVNMVPEPFLNPFAHSRGGAYPHEAARPVKPGSPDITWEVDASVSEEAQQAFHALIIHTMHTFAHTIQSAAVELGISSFTDILYPNYALGDTPLALMYGGAENVGKLREIAGRFDPHGVMKLSGGPKF</sequence>
<protein>
    <submittedName>
        <fullName evidence="6">FAD-binding domain-containing protein</fullName>
    </submittedName>
</protein>
<organism evidence="6 7">
    <name type="scientific">Sanghuangporus baumii</name>
    <name type="common">Phellinus baumii</name>
    <dbReference type="NCBI Taxonomy" id="108892"/>
    <lineage>
        <taxon>Eukaryota</taxon>
        <taxon>Fungi</taxon>
        <taxon>Dikarya</taxon>
        <taxon>Basidiomycota</taxon>
        <taxon>Agaricomycotina</taxon>
        <taxon>Agaricomycetes</taxon>
        <taxon>Hymenochaetales</taxon>
        <taxon>Hymenochaetaceae</taxon>
        <taxon>Sanghuangporus</taxon>
    </lineage>
</organism>
<feature type="domain" description="FAD-binding PCMH-type" evidence="5">
    <location>
        <begin position="92"/>
        <end position="264"/>
    </location>
</feature>
<accession>A0A9Q5HS00</accession>
<evidence type="ECO:0000256" key="1">
    <source>
        <dbReference type="ARBA" id="ARBA00005466"/>
    </source>
</evidence>